<organism evidence="1 2">
    <name type="scientific">Candidatus Terasakiella magnetica</name>
    <dbReference type="NCBI Taxonomy" id="1867952"/>
    <lineage>
        <taxon>Bacteria</taxon>
        <taxon>Pseudomonadati</taxon>
        <taxon>Pseudomonadota</taxon>
        <taxon>Alphaproteobacteria</taxon>
        <taxon>Rhodospirillales</taxon>
        <taxon>Terasakiellaceae</taxon>
        <taxon>Terasakiella</taxon>
    </lineage>
</organism>
<evidence type="ECO:0000313" key="2">
    <source>
        <dbReference type="Proteomes" id="UP000231658"/>
    </source>
</evidence>
<dbReference type="EMBL" id="FLYE01000006">
    <property type="protein sequence ID" value="SCA55947.1"/>
    <property type="molecule type" value="Genomic_DNA"/>
</dbReference>
<proteinExistence type="predicted"/>
<dbReference type="RefSeq" id="WP_069186641.1">
    <property type="nucleotide sequence ID" value="NZ_FLYE01000006.1"/>
</dbReference>
<evidence type="ECO:0000313" key="1">
    <source>
        <dbReference type="EMBL" id="SCA55947.1"/>
    </source>
</evidence>
<dbReference type="OrthoDB" id="119238at2"/>
<keyword evidence="2" id="KW-1185">Reference proteome</keyword>
<protein>
    <recommendedName>
        <fullName evidence="3">RiboL-PSP-HEPN domain-containing protein</fullName>
    </recommendedName>
</protein>
<reference evidence="1 2" key="1">
    <citation type="submission" date="2016-07" db="EMBL/GenBank/DDBJ databases">
        <authorList>
            <person name="Lefevre C.T."/>
        </authorList>
    </citation>
    <scope>NUCLEOTIDE SEQUENCE [LARGE SCALE GENOMIC DNA]</scope>
    <source>
        <strain evidence="1">PR1</strain>
    </source>
</reference>
<accession>A0A1C3RF89</accession>
<sequence>MPELVSTISFSCPECEEYTLCDIYVPEPDFSGEKTSDCISEADVEVECENCGAGFDVSVVNRWGQIDAEIRKHPEIEIDATDAQYTQDEDDWEDYELPDNPYYHFRDAISHSSLILGKFGPQDFQGTINRMVFVQAFSALEAYLSDTLISSVLNDRVALARVLQRDKELLKQKFTLHEIYSEPKLIEQKVKAYLLDISYHNLGKVSHLYKNAFGISIKLEPENWERLHKAVSNRHDCVHRNGYTSDGEKPSIYSQEYIEEIMGLISQLVEKVETELGKYRKDALKV</sequence>
<dbReference type="AlphaFoldDB" id="A0A1C3RF89"/>
<dbReference type="Proteomes" id="UP000231658">
    <property type="component" value="Unassembled WGS sequence"/>
</dbReference>
<name>A0A1C3RF89_9PROT</name>
<gene>
    <name evidence="1" type="ORF">MTBPR1_140065</name>
</gene>
<evidence type="ECO:0008006" key="3">
    <source>
        <dbReference type="Google" id="ProtNLM"/>
    </source>
</evidence>
<dbReference type="STRING" id="1867952.MTBPR1_140065"/>